<feature type="region of interest" description="Disordered" evidence="1">
    <location>
        <begin position="207"/>
        <end position="232"/>
    </location>
</feature>
<dbReference type="EMBL" id="JAWJWF010000001">
    <property type="protein sequence ID" value="KAK6640757.1"/>
    <property type="molecule type" value="Genomic_DNA"/>
</dbReference>
<comment type="caution">
    <text evidence="2">The sequence shown here is derived from an EMBL/GenBank/DDBJ whole genome shotgun (WGS) entry which is preliminary data.</text>
</comment>
<proteinExistence type="predicted"/>
<protein>
    <submittedName>
        <fullName evidence="2">Uncharacterized protein</fullName>
    </submittedName>
</protein>
<sequence>MNLAIDLRSISDAQSVGSSNDFESYDLDEDSQEDMAEDDEEQEQEFCEFIARLRASLSSARYQQQEIQRNFDENYFETQADDEEHWFGRLKERVPACDCRSKVKNDLVCFYVTTVTSRRDLIKYFRPGNTNRNITCDCTCSETEYTRVIAETFERLSLDERVVPAPDSDGTYFDRDISDLKNSCELCERTSDIFRIRSVSTGRSSCRSSFSTAPSQREQVTEGHHRSNPKISHVRNPLGAIEPNRFDNQTQCCSPVALGEIFNDWKPTTDEVTARPSSPMKHFTGKGELDDGDVVESDKLNGPYAASLASAARSARNLARDLDLILSTLKY</sequence>
<feature type="region of interest" description="Disordered" evidence="1">
    <location>
        <begin position="271"/>
        <end position="290"/>
    </location>
</feature>
<evidence type="ECO:0000256" key="1">
    <source>
        <dbReference type="SAM" id="MobiDB-lite"/>
    </source>
</evidence>
<evidence type="ECO:0000313" key="3">
    <source>
        <dbReference type="Proteomes" id="UP001359485"/>
    </source>
</evidence>
<evidence type="ECO:0000313" key="2">
    <source>
        <dbReference type="EMBL" id="KAK6640757.1"/>
    </source>
</evidence>
<reference evidence="2 3" key="1">
    <citation type="submission" date="2023-09" db="EMBL/GenBank/DDBJ databases">
        <title>Genomes of two closely related lineages of the louse Polyplax serrata with different host specificities.</title>
        <authorList>
            <person name="Martinu J."/>
            <person name="Tarabai H."/>
            <person name="Stefka J."/>
            <person name="Hypsa V."/>
        </authorList>
    </citation>
    <scope>NUCLEOTIDE SEQUENCE [LARGE SCALE GENOMIC DNA]</scope>
    <source>
        <strain evidence="2">98ZLc_SE</strain>
    </source>
</reference>
<organism evidence="2 3">
    <name type="scientific">Polyplax serrata</name>
    <name type="common">Common mouse louse</name>
    <dbReference type="NCBI Taxonomy" id="468196"/>
    <lineage>
        <taxon>Eukaryota</taxon>
        <taxon>Metazoa</taxon>
        <taxon>Ecdysozoa</taxon>
        <taxon>Arthropoda</taxon>
        <taxon>Hexapoda</taxon>
        <taxon>Insecta</taxon>
        <taxon>Pterygota</taxon>
        <taxon>Neoptera</taxon>
        <taxon>Paraneoptera</taxon>
        <taxon>Psocodea</taxon>
        <taxon>Troctomorpha</taxon>
        <taxon>Phthiraptera</taxon>
        <taxon>Anoplura</taxon>
        <taxon>Polyplacidae</taxon>
        <taxon>Polyplax</taxon>
    </lineage>
</organism>
<feature type="compositionally biased region" description="Acidic residues" evidence="1">
    <location>
        <begin position="23"/>
        <end position="40"/>
    </location>
</feature>
<keyword evidence="3" id="KW-1185">Reference proteome</keyword>
<accession>A0ABR1BF90</accession>
<feature type="region of interest" description="Disordered" evidence="1">
    <location>
        <begin position="15"/>
        <end position="40"/>
    </location>
</feature>
<gene>
    <name evidence="2" type="ORF">RUM44_012454</name>
</gene>
<name>A0ABR1BF90_POLSC</name>
<dbReference type="Proteomes" id="UP001359485">
    <property type="component" value="Unassembled WGS sequence"/>
</dbReference>